<dbReference type="PANTHER" id="PTHR23108">
    <property type="entry name" value="METHYLTRANSFERASE-RELATED"/>
    <property type="match status" value="1"/>
</dbReference>
<dbReference type="InterPro" id="IPR019410">
    <property type="entry name" value="Methyltransf_16"/>
</dbReference>
<reference evidence="1 2" key="1">
    <citation type="journal article" date="2012" name="Nature">
        <title>Repeated polyploidization of Gossypium genomes and the evolution of spinnable cotton fibres.</title>
        <authorList>
            <person name="Paterson A.H."/>
            <person name="Wendel J.F."/>
            <person name="Gundlach H."/>
            <person name="Guo H."/>
            <person name="Jenkins J."/>
            <person name="Jin D."/>
            <person name="Llewellyn D."/>
            <person name="Showmaker K.C."/>
            <person name="Shu S."/>
            <person name="Udall J."/>
            <person name="Yoo M.J."/>
            <person name="Byers R."/>
            <person name="Chen W."/>
            <person name="Doron-Faigenboim A."/>
            <person name="Duke M.V."/>
            <person name="Gong L."/>
            <person name="Grimwood J."/>
            <person name="Grover C."/>
            <person name="Grupp K."/>
            <person name="Hu G."/>
            <person name="Lee T.H."/>
            <person name="Li J."/>
            <person name="Lin L."/>
            <person name="Liu T."/>
            <person name="Marler B.S."/>
            <person name="Page J.T."/>
            <person name="Roberts A.W."/>
            <person name="Romanel E."/>
            <person name="Sanders W.S."/>
            <person name="Szadkowski E."/>
            <person name="Tan X."/>
            <person name="Tang H."/>
            <person name="Xu C."/>
            <person name="Wang J."/>
            <person name="Wang Z."/>
            <person name="Zhang D."/>
            <person name="Zhang L."/>
            <person name="Ashrafi H."/>
            <person name="Bedon F."/>
            <person name="Bowers J.E."/>
            <person name="Brubaker C.L."/>
            <person name="Chee P.W."/>
            <person name="Das S."/>
            <person name="Gingle A.R."/>
            <person name="Haigler C.H."/>
            <person name="Harker D."/>
            <person name="Hoffmann L.V."/>
            <person name="Hovav R."/>
            <person name="Jones D.C."/>
            <person name="Lemke C."/>
            <person name="Mansoor S."/>
            <person name="ur Rahman M."/>
            <person name="Rainville L.N."/>
            <person name="Rambani A."/>
            <person name="Reddy U.K."/>
            <person name="Rong J.K."/>
            <person name="Saranga Y."/>
            <person name="Scheffler B.E."/>
            <person name="Scheffler J.A."/>
            <person name="Stelly D.M."/>
            <person name="Triplett B.A."/>
            <person name="Van Deynze A."/>
            <person name="Vaslin M.F."/>
            <person name="Waghmare V.N."/>
            <person name="Walford S.A."/>
            <person name="Wright R.J."/>
            <person name="Zaki E.A."/>
            <person name="Zhang T."/>
            <person name="Dennis E.S."/>
            <person name="Mayer K.F."/>
            <person name="Peterson D.G."/>
            <person name="Rokhsar D.S."/>
            <person name="Wang X."/>
            <person name="Schmutz J."/>
        </authorList>
    </citation>
    <scope>NUCLEOTIDE SEQUENCE [LARGE SCALE GENOMIC DNA]</scope>
</reference>
<dbReference type="SUPFAM" id="SSF53335">
    <property type="entry name" value="S-adenosyl-L-methionine-dependent methyltransferases"/>
    <property type="match status" value="1"/>
</dbReference>
<dbReference type="Proteomes" id="UP000032304">
    <property type="component" value="Chromosome 6"/>
</dbReference>
<sequence length="334" mass="37463">MNGGDSKDDEEEREQVMSEVHLGCPPGISGPHISRFTICLPSGVESSRFNGLFKEEESCTDQEISFDEDGDLILPRRRQISRRCFTMKIQHNITSPIPNVGLQVWKAELILSDFVLHKMCTSMEFHGIVSLELGAGTGLAGMLLAHAAKTVFLTDHGDQILENCLKNVQLNSGVLNHQKVVYVRELDWTHPWPPKVSSDLATQERFSWSSSELEEVQKASLLLAADVIYSDDLTDALFGILERIMSQGSEKVLYLALEKRYNFSLDDLDVVANGYLNFRSYLKDDSECEGLELGSLPCFMGKCIDVAEIPQYVGGYDRGDDVELWEIRYSKGKL</sequence>
<dbReference type="GO" id="GO:0005634">
    <property type="term" value="C:nucleus"/>
    <property type="evidence" value="ECO:0007669"/>
    <property type="project" value="TreeGrafter"/>
</dbReference>
<organism evidence="1 2">
    <name type="scientific">Gossypium raimondii</name>
    <name type="common">Peruvian cotton</name>
    <name type="synonym">Gossypium klotzschianum subsp. raimondii</name>
    <dbReference type="NCBI Taxonomy" id="29730"/>
    <lineage>
        <taxon>Eukaryota</taxon>
        <taxon>Viridiplantae</taxon>
        <taxon>Streptophyta</taxon>
        <taxon>Embryophyta</taxon>
        <taxon>Tracheophyta</taxon>
        <taxon>Spermatophyta</taxon>
        <taxon>Magnoliopsida</taxon>
        <taxon>eudicotyledons</taxon>
        <taxon>Gunneridae</taxon>
        <taxon>Pentapetalae</taxon>
        <taxon>rosids</taxon>
        <taxon>malvids</taxon>
        <taxon>Malvales</taxon>
        <taxon>Malvaceae</taxon>
        <taxon>Malvoideae</taxon>
        <taxon>Gossypium</taxon>
    </lineage>
</organism>
<dbReference type="EMBL" id="CM001745">
    <property type="protein sequence ID" value="KJB35054.1"/>
    <property type="molecule type" value="Genomic_DNA"/>
</dbReference>
<accession>A0A0D2SUU2</accession>
<dbReference type="KEGG" id="gra:105799079"/>
<proteinExistence type="predicted"/>
<dbReference type="Pfam" id="PF10294">
    <property type="entry name" value="Methyltransf_16"/>
    <property type="match status" value="2"/>
</dbReference>
<evidence type="ECO:0008006" key="3">
    <source>
        <dbReference type="Google" id="ProtNLM"/>
    </source>
</evidence>
<dbReference type="Gramene" id="KJB35055">
    <property type="protein sequence ID" value="KJB35055"/>
    <property type="gene ID" value="B456_006G098400"/>
</dbReference>
<dbReference type="OrthoDB" id="46564at2759"/>
<dbReference type="EMBL" id="CM001745">
    <property type="protein sequence ID" value="KJB35055.1"/>
    <property type="molecule type" value="Genomic_DNA"/>
</dbReference>
<dbReference type="InterPro" id="IPR029063">
    <property type="entry name" value="SAM-dependent_MTases_sf"/>
</dbReference>
<evidence type="ECO:0000313" key="1">
    <source>
        <dbReference type="EMBL" id="KJB35055.1"/>
    </source>
</evidence>
<dbReference type="GO" id="GO:0008276">
    <property type="term" value="F:protein methyltransferase activity"/>
    <property type="evidence" value="ECO:0007669"/>
    <property type="project" value="InterPro"/>
</dbReference>
<dbReference type="Gramene" id="KJB35054">
    <property type="protein sequence ID" value="KJB35054"/>
    <property type="gene ID" value="B456_006G098400"/>
</dbReference>
<name>A0A0D2SUU2_GOSRA</name>
<evidence type="ECO:0000313" key="2">
    <source>
        <dbReference type="Proteomes" id="UP000032304"/>
    </source>
</evidence>
<dbReference type="InterPro" id="IPR038899">
    <property type="entry name" value="METTL22"/>
</dbReference>
<keyword evidence="2" id="KW-1185">Reference proteome</keyword>
<dbReference type="eggNOG" id="KOG2497">
    <property type="taxonomic scope" value="Eukaryota"/>
</dbReference>
<protein>
    <recommendedName>
        <fullName evidence="3">Methyltransferase-like protein 22</fullName>
    </recommendedName>
</protein>
<dbReference type="STRING" id="29730.A0A0D2SUU2"/>
<dbReference type="PANTHER" id="PTHR23108:SF0">
    <property type="entry name" value="METHYLTRANSFERASE-LIKE PROTEIN 22"/>
    <property type="match status" value="1"/>
</dbReference>
<gene>
    <name evidence="1" type="ORF">B456_006G098400</name>
</gene>
<dbReference type="Gene3D" id="3.40.50.150">
    <property type="entry name" value="Vaccinia Virus protein VP39"/>
    <property type="match status" value="1"/>
</dbReference>
<dbReference type="AlphaFoldDB" id="A0A0D2SUU2"/>
<dbReference type="OMA" id="EYERCPQ"/>